<organism evidence="13">
    <name type="scientific">Ananas comosus</name>
    <name type="common">Pineapple</name>
    <name type="synonym">Ananas ananas</name>
    <dbReference type="NCBI Taxonomy" id="4615"/>
    <lineage>
        <taxon>Eukaryota</taxon>
        <taxon>Viridiplantae</taxon>
        <taxon>Streptophyta</taxon>
        <taxon>Embryophyta</taxon>
        <taxon>Tracheophyta</taxon>
        <taxon>Spermatophyta</taxon>
        <taxon>Magnoliopsida</taxon>
        <taxon>Liliopsida</taxon>
        <taxon>Poales</taxon>
        <taxon>Bromeliaceae</taxon>
        <taxon>Bromelioideae</taxon>
        <taxon>Ananas</taxon>
    </lineage>
</organism>
<keyword evidence="2" id="KW-0433">Leucine-rich repeat</keyword>
<dbReference type="InterPro" id="IPR032675">
    <property type="entry name" value="LRR_dom_sf"/>
</dbReference>
<dbReference type="RefSeq" id="XP_020086449.1">
    <property type="nucleotide sequence ID" value="XM_020230860.1"/>
</dbReference>
<evidence type="ECO:0000256" key="6">
    <source>
        <dbReference type="ARBA" id="ARBA00022989"/>
    </source>
</evidence>
<dbReference type="InterPro" id="IPR013210">
    <property type="entry name" value="LRR_N_plant-typ"/>
</dbReference>
<dbReference type="GO" id="GO:0016020">
    <property type="term" value="C:membrane"/>
    <property type="evidence" value="ECO:0007669"/>
    <property type="project" value="UniProtKB-SubCell"/>
</dbReference>
<gene>
    <name evidence="12 13 14" type="primary">LOC109708921</name>
</gene>
<dbReference type="Pfam" id="PF12819">
    <property type="entry name" value="Malectin_like"/>
    <property type="match status" value="1"/>
</dbReference>
<evidence type="ECO:0000256" key="7">
    <source>
        <dbReference type="ARBA" id="ARBA00023136"/>
    </source>
</evidence>
<dbReference type="Gene3D" id="2.60.120.430">
    <property type="entry name" value="Galactose-binding lectin"/>
    <property type="match status" value="1"/>
</dbReference>
<dbReference type="PANTHER" id="PTHR45631:SF3">
    <property type="entry name" value="OS05G0393100 PROTEIN"/>
    <property type="match status" value="1"/>
</dbReference>
<dbReference type="Proteomes" id="UP000515123">
    <property type="component" value="Linkage group 4"/>
</dbReference>
<keyword evidence="11" id="KW-1185">Reference proteome</keyword>
<evidence type="ECO:0000256" key="3">
    <source>
        <dbReference type="ARBA" id="ARBA00022692"/>
    </source>
</evidence>
<feature type="domain" description="Malectin-like" evidence="10">
    <location>
        <begin position="35"/>
        <end position="354"/>
    </location>
</feature>
<dbReference type="InterPro" id="IPR024788">
    <property type="entry name" value="Malectin-like_Carb-bd_dom"/>
</dbReference>
<dbReference type="Pfam" id="PF12799">
    <property type="entry name" value="LRR_4"/>
    <property type="match status" value="1"/>
</dbReference>
<keyword evidence="4 8" id="KW-0732">Signal</keyword>
<evidence type="ECO:0000259" key="10">
    <source>
        <dbReference type="Pfam" id="PF12819"/>
    </source>
</evidence>
<proteinExistence type="predicted"/>
<comment type="subcellular location">
    <subcellularLocation>
        <location evidence="1">Membrane</location>
        <topology evidence="1">Single-pass membrane protein</topology>
    </subcellularLocation>
</comment>
<evidence type="ECO:0000259" key="9">
    <source>
        <dbReference type="Pfam" id="PF08263"/>
    </source>
</evidence>
<dbReference type="RefSeq" id="XP_020086448.1">
    <property type="nucleotide sequence ID" value="XM_020230859.1"/>
</dbReference>
<dbReference type="GeneID" id="109708921"/>
<feature type="chain" id="PRO_5044648030" evidence="8">
    <location>
        <begin position="22"/>
        <end position="521"/>
    </location>
</feature>
<evidence type="ECO:0000313" key="12">
    <source>
        <dbReference type="RefSeq" id="XP_020086448.1"/>
    </source>
</evidence>
<dbReference type="RefSeq" id="XP_020086450.1">
    <property type="nucleotide sequence ID" value="XM_020230861.1"/>
</dbReference>
<evidence type="ECO:0000313" key="13">
    <source>
        <dbReference type="RefSeq" id="XP_020086449.1"/>
    </source>
</evidence>
<name>A0A6P5ESB3_ANACO</name>
<dbReference type="PANTHER" id="PTHR45631">
    <property type="entry name" value="OS07G0107800 PROTEIN-RELATED"/>
    <property type="match status" value="1"/>
</dbReference>
<evidence type="ECO:0000256" key="5">
    <source>
        <dbReference type="ARBA" id="ARBA00022737"/>
    </source>
</evidence>
<evidence type="ECO:0000313" key="14">
    <source>
        <dbReference type="RefSeq" id="XP_020086450.1"/>
    </source>
</evidence>
<feature type="domain" description="Leucine-rich repeat-containing N-terminal plant-type" evidence="9">
    <location>
        <begin position="373"/>
        <end position="402"/>
    </location>
</feature>
<evidence type="ECO:0000256" key="4">
    <source>
        <dbReference type="ARBA" id="ARBA00022729"/>
    </source>
</evidence>
<keyword evidence="5" id="KW-0677">Repeat</keyword>
<keyword evidence="6" id="KW-1133">Transmembrane helix</keyword>
<keyword evidence="3" id="KW-0812">Transmembrane</keyword>
<dbReference type="Pfam" id="PF08263">
    <property type="entry name" value="LRRNT_2"/>
    <property type="match status" value="1"/>
</dbReference>
<dbReference type="InterPro" id="IPR025875">
    <property type="entry name" value="Leu-rich_rpt_4"/>
</dbReference>
<evidence type="ECO:0000313" key="11">
    <source>
        <dbReference type="Proteomes" id="UP000515123"/>
    </source>
</evidence>
<sequence>MPLYFCRLLFILSTFFVRTQSQQHPPPPKLPGLLLDCGTSAPLVDERGLQWFPDGAYIGAGAPRNLSLSGLFPTLSTLRSFPFSAGSPSRKYCYVLPAVRRSRYLVRTTYFYGGVNGAGVPPPVFDQIVDGTFWTAVNTTQEYAAGMASYYEGVFLARGKTISVCVAGNAAYTLSDPFISALEFIRLPDSVYNATDFNESAMGLIARTRFGSTGLPERYPDDRFDRYWHPLTGSMHAVGRTHNITVSEFWNIPPADVFDTAIVADQDRSLVLQWPSVSLPNSSYYIALYFADTAPNSSRTFNVFINDYSFYSGLTVTSSGLSVFSTKWILSGLTTITLTPGSTLPPLINAGELFGLFSLGKLTYTRDVINLENIKRSIKNPPEDWNGDPCMPRGYSWTGVTCFEGSRIRVVALNLSSMGLSGFLSPSIGNLTALTNISFADNNFSGPIPELSQLKMLKKLHLQDNQLTGKIPHTLGNLKKLHELFLQNNNLTGEVPANLLQKPALNLKLLPGNNFSPSTPT</sequence>
<evidence type="ECO:0000256" key="2">
    <source>
        <dbReference type="ARBA" id="ARBA00022614"/>
    </source>
</evidence>
<keyword evidence="7" id="KW-0472">Membrane</keyword>
<evidence type="ECO:0000256" key="1">
    <source>
        <dbReference type="ARBA" id="ARBA00004167"/>
    </source>
</evidence>
<dbReference type="AlphaFoldDB" id="A0A6P5ESB3"/>
<reference evidence="11" key="1">
    <citation type="journal article" date="2015" name="Nat. Genet.">
        <title>The pineapple genome and the evolution of CAM photosynthesis.</title>
        <authorList>
            <person name="Ming R."/>
            <person name="VanBuren R."/>
            <person name="Wai C.M."/>
            <person name="Tang H."/>
            <person name="Schatz M.C."/>
            <person name="Bowers J.E."/>
            <person name="Lyons E."/>
            <person name="Wang M.L."/>
            <person name="Chen J."/>
            <person name="Biggers E."/>
            <person name="Zhang J."/>
            <person name="Huang L."/>
            <person name="Zhang L."/>
            <person name="Miao W."/>
            <person name="Zhang J."/>
            <person name="Ye Z."/>
            <person name="Miao C."/>
            <person name="Lin Z."/>
            <person name="Wang H."/>
            <person name="Zhou H."/>
            <person name="Yim W.C."/>
            <person name="Priest H.D."/>
            <person name="Zheng C."/>
            <person name="Woodhouse M."/>
            <person name="Edger P.P."/>
            <person name="Guyot R."/>
            <person name="Guo H.B."/>
            <person name="Guo H."/>
            <person name="Zheng G."/>
            <person name="Singh R."/>
            <person name="Sharma A."/>
            <person name="Min X."/>
            <person name="Zheng Y."/>
            <person name="Lee H."/>
            <person name="Gurtowski J."/>
            <person name="Sedlazeck F.J."/>
            <person name="Harkess A."/>
            <person name="McKain M.R."/>
            <person name="Liao Z."/>
            <person name="Fang J."/>
            <person name="Liu J."/>
            <person name="Zhang X."/>
            <person name="Zhang Q."/>
            <person name="Hu W."/>
            <person name="Qin Y."/>
            <person name="Wang K."/>
            <person name="Chen L.Y."/>
            <person name="Shirley N."/>
            <person name="Lin Y.R."/>
            <person name="Liu L.Y."/>
            <person name="Hernandez A.G."/>
            <person name="Wright C.L."/>
            <person name="Bulone V."/>
            <person name="Tuskan G.A."/>
            <person name="Heath K."/>
            <person name="Zee F."/>
            <person name="Moore P.H."/>
            <person name="Sunkar R."/>
            <person name="Leebens-Mack J.H."/>
            <person name="Mockler T."/>
            <person name="Bennetzen J.L."/>
            <person name="Freeling M."/>
            <person name="Sankoff D."/>
            <person name="Paterson A.H."/>
            <person name="Zhu X."/>
            <person name="Yang X."/>
            <person name="Smith J.A."/>
            <person name="Cushman J.C."/>
            <person name="Paull R.E."/>
            <person name="Yu Q."/>
        </authorList>
    </citation>
    <scope>NUCLEOTIDE SEQUENCE [LARGE SCALE GENOMIC DNA]</scope>
    <source>
        <strain evidence="11">cv. F153</strain>
    </source>
</reference>
<accession>A0A6P5ESB3</accession>
<reference evidence="12 13" key="2">
    <citation type="submission" date="2025-04" db="UniProtKB">
        <authorList>
            <consortium name="RefSeq"/>
        </authorList>
    </citation>
    <scope>IDENTIFICATION</scope>
    <source>
        <tissue evidence="12 13">Leaf</tissue>
    </source>
</reference>
<dbReference type="SUPFAM" id="SSF52058">
    <property type="entry name" value="L domain-like"/>
    <property type="match status" value="1"/>
</dbReference>
<protein>
    <submittedName>
        <fullName evidence="12 13">Leucine-rich repeat receptor-like serine/threonine-protein kinase At2g14440 isoform X1</fullName>
    </submittedName>
</protein>
<dbReference type="OrthoDB" id="1394818at2759"/>
<feature type="signal peptide" evidence="8">
    <location>
        <begin position="1"/>
        <end position="21"/>
    </location>
</feature>
<evidence type="ECO:0000256" key="8">
    <source>
        <dbReference type="SAM" id="SignalP"/>
    </source>
</evidence>
<dbReference type="Gene3D" id="3.80.10.10">
    <property type="entry name" value="Ribonuclease Inhibitor"/>
    <property type="match status" value="1"/>
</dbReference>
<dbReference type="FunFam" id="3.80.10.10:FF:000129">
    <property type="entry name" value="Leucine-rich repeat receptor-like kinase"/>
    <property type="match status" value="1"/>
</dbReference>